<dbReference type="EMBL" id="JBDJPC010000012">
    <property type="protein sequence ID" value="KAL1489060.1"/>
    <property type="molecule type" value="Genomic_DNA"/>
</dbReference>
<evidence type="ECO:0000256" key="1">
    <source>
        <dbReference type="SAM" id="Phobius"/>
    </source>
</evidence>
<protein>
    <recommendedName>
        <fullName evidence="5">Envelope protein</fullName>
    </recommendedName>
</protein>
<organism evidence="3 4">
    <name type="scientific">Hypothenemus hampei</name>
    <name type="common">Coffee berry borer</name>
    <dbReference type="NCBI Taxonomy" id="57062"/>
    <lineage>
        <taxon>Eukaryota</taxon>
        <taxon>Metazoa</taxon>
        <taxon>Ecdysozoa</taxon>
        <taxon>Arthropoda</taxon>
        <taxon>Hexapoda</taxon>
        <taxon>Insecta</taxon>
        <taxon>Pterygota</taxon>
        <taxon>Neoptera</taxon>
        <taxon>Endopterygota</taxon>
        <taxon>Coleoptera</taxon>
        <taxon>Polyphaga</taxon>
        <taxon>Cucujiformia</taxon>
        <taxon>Curculionidae</taxon>
        <taxon>Scolytinae</taxon>
        <taxon>Hypothenemus</taxon>
    </lineage>
</organism>
<comment type="caution">
    <text evidence="3">The sequence shown here is derived from an EMBL/GenBank/DDBJ whole genome shotgun (WGS) entry which is preliminary data.</text>
</comment>
<keyword evidence="1" id="KW-1133">Transmembrane helix</keyword>
<keyword evidence="2" id="KW-0732">Signal</keyword>
<dbReference type="AlphaFoldDB" id="A0ABD1E3A3"/>
<feature type="signal peptide" evidence="2">
    <location>
        <begin position="1"/>
        <end position="22"/>
    </location>
</feature>
<sequence length="698" mass="79434">MLELSSIPLICMLLVLFRFSASVNIEISAGAFWKKLPDTITYEATIPLSYETDWVETLFPTPEEKEVPCYDTTGNCDTRYQFKALGKAFAEEIHLLDNIYHMSTIRINRTGRTKRALDFIGEGFSWCCGLATDQKLRLIEGDEASVRRRLDTLTDTVASSLHAMTQDTTQFRNYEEQVRSTFQETERRIRTMGIHLLKIQQKSEKSDQQLQAVLHTVVHNELMAFKHSITIARLLRKQTILSSCQDHRLPSSIVDPTTLKADLLKLAAVLRESQQELAIPLADIFLYYKLPLTECSFTAAKMFLLLKVPILQAKKRWELFELVTVPFAWYNQTCSIPHRPLYLAANTLQTPFTTETRQITGTGLHQCKPYHDKLCYVSRFSPEALEGPECAKILFTGGTIQEISQHCPINCNPSTHMVIAEVLEDTYIVTHPTAPLSIVCGTNTTVLPAKYNRQGALKVQLACSCHLRAGTEILIPVRFPCRDTRNHAQYTHIIPGIWSNLKTFILDRHDQHRLPTYTNMDECLNANWSIEIPHLNITYQETTLKDLQGRLDQTRSAVQKDQTTGILVMFLFYWSILASLLITLVIYRQSRILLMLATTHSARAEDLGTGIDLNIVDMGILWLCSVLLAALLISCCLHGIGRRVLHWYKSRTHRRHQQSRVNIESIAVEQPAIHNENIGFIKESIQLCPNRPTNAGDN</sequence>
<evidence type="ECO:0000256" key="2">
    <source>
        <dbReference type="SAM" id="SignalP"/>
    </source>
</evidence>
<keyword evidence="1" id="KW-0472">Membrane</keyword>
<feature type="transmembrane region" description="Helical" evidence="1">
    <location>
        <begin position="565"/>
        <end position="587"/>
    </location>
</feature>
<reference evidence="3 4" key="1">
    <citation type="submission" date="2024-05" db="EMBL/GenBank/DDBJ databases">
        <title>Genetic variation in Jamaican populations of the coffee berry borer (Hypothenemus hampei).</title>
        <authorList>
            <person name="Errbii M."/>
            <person name="Myrie A."/>
        </authorList>
    </citation>
    <scope>NUCLEOTIDE SEQUENCE [LARGE SCALE GENOMIC DNA]</scope>
    <source>
        <strain evidence="3">JA-Hopewell-2020-01-JO</strain>
        <tissue evidence="3">Whole body</tissue>
    </source>
</reference>
<gene>
    <name evidence="3" type="ORF">ABEB36_014005</name>
</gene>
<evidence type="ECO:0000313" key="4">
    <source>
        <dbReference type="Proteomes" id="UP001566132"/>
    </source>
</evidence>
<dbReference type="Pfam" id="PF12259">
    <property type="entry name" value="Baculo_F"/>
    <property type="match status" value="1"/>
</dbReference>
<evidence type="ECO:0008006" key="5">
    <source>
        <dbReference type="Google" id="ProtNLM"/>
    </source>
</evidence>
<accession>A0ABD1E3A3</accession>
<proteinExistence type="predicted"/>
<feature type="transmembrane region" description="Helical" evidence="1">
    <location>
        <begin position="620"/>
        <end position="641"/>
    </location>
</feature>
<dbReference type="InterPro" id="IPR022048">
    <property type="entry name" value="Envelope_fusion-like"/>
</dbReference>
<evidence type="ECO:0000313" key="3">
    <source>
        <dbReference type="EMBL" id="KAL1489060.1"/>
    </source>
</evidence>
<name>A0ABD1E3A3_HYPHA</name>
<dbReference type="Proteomes" id="UP001566132">
    <property type="component" value="Unassembled WGS sequence"/>
</dbReference>
<keyword evidence="4" id="KW-1185">Reference proteome</keyword>
<keyword evidence="1" id="KW-0812">Transmembrane</keyword>
<feature type="chain" id="PRO_5044817618" description="Envelope protein" evidence="2">
    <location>
        <begin position="23"/>
        <end position="698"/>
    </location>
</feature>